<reference evidence="3 4" key="1">
    <citation type="journal article" date="2012" name="Nucleic Acids Res.">
        <title>Sequencing of the smallest Apicomplexan genome from the human pathogen Babesia microti.</title>
        <authorList>
            <person name="Cornillot E."/>
            <person name="Hadj-Kaddour K."/>
            <person name="Dassouli A."/>
            <person name="Noel B."/>
            <person name="Ranwez V."/>
            <person name="Vacherie B."/>
            <person name="Augagneur Y."/>
            <person name="Bres V."/>
            <person name="Duclos A."/>
            <person name="Randazzo S."/>
            <person name="Carcy B."/>
            <person name="Debierre-Grockiego F."/>
            <person name="Delbecq S."/>
            <person name="Moubri-Menage K."/>
            <person name="Shams-Eldin H."/>
            <person name="Usmani-Brown S."/>
            <person name="Bringaud F."/>
            <person name="Wincker P."/>
            <person name="Vivares C.P."/>
            <person name="Schwarz R.T."/>
            <person name="Schetters T.P."/>
            <person name="Krause P.J."/>
            <person name="Gorenflot A."/>
            <person name="Berry V."/>
            <person name="Barbe V."/>
            <person name="Ben Mamoun C."/>
        </authorList>
    </citation>
    <scope>NUCLEOTIDE SEQUENCE [LARGE SCALE GENOMIC DNA]</scope>
    <source>
        <strain evidence="3 4">RI</strain>
    </source>
</reference>
<feature type="signal peptide" evidence="1">
    <location>
        <begin position="1"/>
        <end position="16"/>
    </location>
</feature>
<feature type="chain" id="PRO_5012794458" evidence="1">
    <location>
        <begin position="17"/>
        <end position="847"/>
    </location>
</feature>
<dbReference type="Pfam" id="PF07691">
    <property type="entry name" value="PA14"/>
    <property type="match status" value="1"/>
</dbReference>
<name>A0A1N6LXD3_BABMR</name>
<dbReference type="AlphaFoldDB" id="A0A1N6LXD3"/>
<dbReference type="VEuPathDB" id="PiroplasmaDB:BmR1_04g05176"/>
<dbReference type="Gene3D" id="2.10.10.10">
    <property type="entry name" value="Fibronectin, type II, collagen-binding"/>
    <property type="match status" value="1"/>
</dbReference>
<dbReference type="InterPro" id="IPR036943">
    <property type="entry name" value="FN_type2_sf"/>
</dbReference>
<protein>
    <submittedName>
        <fullName evidence="3">LCCL domain-containing protein (LAP5)</fullName>
    </submittedName>
</protein>
<dbReference type="PROSITE" id="PS51820">
    <property type="entry name" value="PA14"/>
    <property type="match status" value="1"/>
</dbReference>
<evidence type="ECO:0000256" key="1">
    <source>
        <dbReference type="SAM" id="SignalP"/>
    </source>
</evidence>
<dbReference type="Proteomes" id="UP000002899">
    <property type="component" value="Chromosome IV"/>
</dbReference>
<reference evidence="3 4" key="3">
    <citation type="journal article" date="2016" name="Sci. Rep.">
        <title>Genome-wide diversity and gene expression profiling of Babesia microti isolates identify polymorphic genes that mediate host-pathogen interactions.</title>
        <authorList>
            <person name="Silva J.C."/>
            <person name="Cornillot E."/>
            <person name="McCracken C."/>
            <person name="Usmani-Brown S."/>
            <person name="Dwivedi A."/>
            <person name="Ifeonu O.O."/>
            <person name="Crabtree J."/>
            <person name="Gotia H.T."/>
            <person name="Virji A.Z."/>
            <person name="Reynes C."/>
            <person name="Colinge J."/>
            <person name="Kumar V."/>
            <person name="Lawres L."/>
            <person name="Pazzi J.E."/>
            <person name="Pablo J.V."/>
            <person name="Hung C."/>
            <person name="Brancato J."/>
            <person name="Kumari P."/>
            <person name="Orvis J."/>
            <person name="Tretina K."/>
            <person name="Chibucos M."/>
            <person name="Ott S."/>
            <person name="Sadzewicz L."/>
            <person name="Sengamalay N."/>
            <person name="Shetty A.C."/>
            <person name="Su Q."/>
            <person name="Tallon L."/>
            <person name="Fraser C.M."/>
            <person name="Frutos R."/>
            <person name="Molina D.M."/>
            <person name="Krause P.J."/>
            <person name="Ben Mamoun C."/>
        </authorList>
    </citation>
    <scope>NUCLEOTIDE SEQUENCE [LARGE SCALE GENOMIC DNA]</scope>
    <source>
        <strain evidence="3 4">RI</strain>
    </source>
</reference>
<reference evidence="3 4" key="2">
    <citation type="journal article" date="2013" name="PLoS ONE">
        <title>Whole genome mapping and re-organization of the nuclear and mitochondrial genomes of Babesia microti isolates.</title>
        <authorList>
            <person name="Cornillot E."/>
            <person name="Dassouli A."/>
            <person name="Garg A."/>
            <person name="Pachikara N."/>
            <person name="Randazzo S."/>
            <person name="Depoix D."/>
            <person name="Carcy B."/>
            <person name="Delbecq S."/>
            <person name="Frutos R."/>
            <person name="Silva J.C."/>
            <person name="Sutton R."/>
            <person name="Krause P.J."/>
            <person name="Mamoun C.B."/>
        </authorList>
    </citation>
    <scope>NUCLEOTIDE SEQUENCE [LARGE SCALE GENOMIC DNA]</scope>
    <source>
        <strain evidence="3 4">RI</strain>
    </source>
</reference>
<gene>
    <name evidence="3" type="ORF">BmR1_04g05176</name>
</gene>
<sequence>MHLYFKLNILFAIAHTHYFIQFSNVVKADVTVDTVAKFDVDGFDKDSLRKLTEYRQRHRKTVQGWLCAAAFVQNGIVYTDCTNHPAPNGQTGRDWCYVEVQSIGKGPRDWDFCLDPVDYNLLRHKAAQLFITKHNDIKYSINRLAHYEKELQYNIDKYNNVCQLTNNDSERISTLESLLSAVKKQLSAFSNYKTYSKIMLQKSNELASLLELMRENYITDARNCTAVIGYDVQPHADGLTVEFYPNIFFKGQPIVAPHHESISIYWNNKLPVSVPFDDFSVAFKGYVEAPVTGLYTFIAEASLGVRLLLEDDLIINTFQSVHHQMTDNNTSKPLQLIGGRRYKIEFKSFNYSPLRYYNPYELSLSLSWEIDGHGAGIIPKEMFYSSPGGKLPRIFGLKGENYGIGFMENGSHSFIDSKEHYLADIPGKYIGMKFIKTKIHPQENNVIFYTTMDIVVTVGLPKNTGFLPKGYDATGKSMGYFKSIRDTFSIYKSPDLCEPATEQVEMGMYQLNYLSGKISLEIPKDTSFIIAITPLVHEHICDGQIKRLKVTNCTSSSMESPSYDCMHAFTTNINELDSSSHKVKNDGWRASNSLKYEEWIIVSFGKNVDLHTVHYHPLNKSQYKAKKITFLIGTEMITHVLEKGKWNFDIKPTKIMSMKVILSDFDKIDMDKNAPSIPSFGGRLAFYGVECGEVASELPSLEVIFKGVHAPVSMPEHSIQDNGMPPSPLTSHNGFYFGWTSKAFPPSNCSKKVEKRGGIQFGGNKWTLDVPVNGIYKVEVELGSLCKKHTTSLVVNDKVLQESIVLSSGEFLTLHFYATLDDTSRIILSSLDSGAVIQKFKIDLAKL</sequence>
<dbReference type="EMBL" id="LN871599">
    <property type="protein sequence ID" value="SIO73521.1"/>
    <property type="molecule type" value="Genomic_DNA"/>
</dbReference>
<dbReference type="SUPFAM" id="SSF56988">
    <property type="entry name" value="Anthrax protective antigen"/>
    <property type="match status" value="1"/>
</dbReference>
<dbReference type="InterPro" id="IPR011658">
    <property type="entry name" value="PA14_dom"/>
</dbReference>
<evidence type="ECO:0000259" key="2">
    <source>
        <dbReference type="PROSITE" id="PS51820"/>
    </source>
</evidence>
<proteinExistence type="predicted"/>
<dbReference type="GeneID" id="24425680"/>
<dbReference type="RefSeq" id="XP_021337613.1">
    <property type="nucleotide sequence ID" value="XM_021482356.1"/>
</dbReference>
<keyword evidence="4" id="KW-1185">Reference proteome</keyword>
<dbReference type="InterPro" id="IPR037524">
    <property type="entry name" value="PA14/GLEYA"/>
</dbReference>
<dbReference type="KEGG" id="bmic:BmR1_04g05176"/>
<keyword evidence="1" id="KW-0732">Signal</keyword>
<accession>A0A1N6LXD3</accession>
<feature type="domain" description="PA14" evidence="2">
    <location>
        <begin position="234"/>
        <end position="382"/>
    </location>
</feature>
<evidence type="ECO:0000313" key="3">
    <source>
        <dbReference type="EMBL" id="SIO73521.1"/>
    </source>
</evidence>
<organism evidence="3 4">
    <name type="scientific">Babesia microti (strain RI)</name>
    <dbReference type="NCBI Taxonomy" id="1133968"/>
    <lineage>
        <taxon>Eukaryota</taxon>
        <taxon>Sar</taxon>
        <taxon>Alveolata</taxon>
        <taxon>Apicomplexa</taxon>
        <taxon>Aconoidasida</taxon>
        <taxon>Piroplasmida</taxon>
        <taxon>Babesiidae</taxon>
        <taxon>Babesia</taxon>
    </lineage>
</organism>
<evidence type="ECO:0000313" key="4">
    <source>
        <dbReference type="Proteomes" id="UP000002899"/>
    </source>
</evidence>
<dbReference type="OrthoDB" id="441660at2759"/>
<dbReference type="Gene3D" id="3.90.182.10">
    <property type="entry name" value="Toxin - Anthrax Protective Antigen,domain 1"/>
    <property type="match status" value="1"/>
</dbReference>
<dbReference type="SMART" id="SM00758">
    <property type="entry name" value="PA14"/>
    <property type="match status" value="1"/>
</dbReference>